<name>A0A8R2R092_BOMMO</name>
<comment type="subcellular location">
    <subcellularLocation>
        <location evidence="1">Secreted</location>
    </subcellularLocation>
</comment>
<keyword evidence="5" id="KW-0812">Transmembrane</keyword>
<dbReference type="PRINTS" id="PR00821">
    <property type="entry name" value="TAGLIPASE"/>
</dbReference>
<evidence type="ECO:0000313" key="8">
    <source>
        <dbReference type="Proteomes" id="UP000005204"/>
    </source>
</evidence>
<sequence length="364" mass="39769">MRIRIPEYFTGLLTYRFEFIYLARIFMLVGLYAAGLPHDRAKLSISDIFDTALPILHPLIAAGSNRCETLKSFFGLTYQQMLEKNATVEELSIDLITKNGNIKYNLTATSRLKRSLGSDKQIIVLVHGFRESSDGWMVGGVAPELLKVAGLKILALDGRKIINLEYFRSSTYTRFMGEQLGLFLSEIIKDGVDPMKIYLIGHSLGSHIAGIAGKKVQQQTGRLVGRITALDPAGPCFGNVDPSGRISRQDAVYVDVIHTNAGLLGLKEPVGDKDFYPNGGMTQPGCILSTCDHSRAWEFLAESVNSAKHFPARKCENWTSFKGGFCSKNSVSYMGLESKAGDPGLYFFTTAASSPFGLGPTGSG</sequence>
<evidence type="ECO:0000256" key="5">
    <source>
        <dbReference type="SAM" id="Phobius"/>
    </source>
</evidence>
<keyword evidence="3" id="KW-0964">Secreted</keyword>
<feature type="domain" description="Lipase" evidence="6">
    <location>
        <begin position="110"/>
        <end position="356"/>
    </location>
</feature>
<dbReference type="PANTHER" id="PTHR11610:SF173">
    <property type="entry name" value="LIPASE DOMAIN-CONTAINING PROTEIN-RELATED"/>
    <property type="match status" value="1"/>
</dbReference>
<keyword evidence="5" id="KW-0472">Membrane</keyword>
<proteinExistence type="inferred from homology"/>
<evidence type="ECO:0000256" key="2">
    <source>
        <dbReference type="ARBA" id="ARBA00010701"/>
    </source>
</evidence>
<evidence type="ECO:0000256" key="1">
    <source>
        <dbReference type="ARBA" id="ARBA00004613"/>
    </source>
</evidence>
<organism evidence="7 8">
    <name type="scientific">Bombyx mori</name>
    <name type="common">Silk moth</name>
    <dbReference type="NCBI Taxonomy" id="7091"/>
    <lineage>
        <taxon>Eukaryota</taxon>
        <taxon>Metazoa</taxon>
        <taxon>Ecdysozoa</taxon>
        <taxon>Arthropoda</taxon>
        <taxon>Hexapoda</taxon>
        <taxon>Insecta</taxon>
        <taxon>Pterygota</taxon>
        <taxon>Neoptera</taxon>
        <taxon>Endopterygota</taxon>
        <taxon>Lepidoptera</taxon>
        <taxon>Glossata</taxon>
        <taxon>Ditrysia</taxon>
        <taxon>Bombycoidea</taxon>
        <taxon>Bombycidae</taxon>
        <taxon>Bombycinae</taxon>
        <taxon>Bombyx</taxon>
    </lineage>
</organism>
<evidence type="ECO:0000259" key="6">
    <source>
        <dbReference type="Pfam" id="PF00151"/>
    </source>
</evidence>
<keyword evidence="8" id="KW-1185">Reference proteome</keyword>
<dbReference type="EnsemblMetazoa" id="XM_038017391.1">
    <property type="protein sequence ID" value="XP_037873319.1"/>
    <property type="gene ID" value="LOC101737356"/>
</dbReference>
<dbReference type="Proteomes" id="UP000005204">
    <property type="component" value="Unassembled WGS sequence"/>
</dbReference>
<dbReference type="AlphaFoldDB" id="A0A8R2R092"/>
<dbReference type="InterPro" id="IPR029058">
    <property type="entry name" value="AB_hydrolase_fold"/>
</dbReference>
<keyword evidence="5" id="KW-1133">Transmembrane helix</keyword>
<dbReference type="InterPro" id="IPR013818">
    <property type="entry name" value="Lipase"/>
</dbReference>
<comment type="similarity">
    <text evidence="2 4">Belongs to the AB hydrolase superfamily. Lipase family.</text>
</comment>
<feature type="transmembrane region" description="Helical" evidence="5">
    <location>
        <begin position="12"/>
        <end position="34"/>
    </location>
</feature>
<evidence type="ECO:0000313" key="7">
    <source>
        <dbReference type="EnsemblMetazoa" id="XP_037873319.1"/>
    </source>
</evidence>
<reference evidence="8" key="1">
    <citation type="journal article" date="2008" name="Insect Biochem. Mol. Biol.">
        <title>The genome of a lepidopteran model insect, the silkworm Bombyx mori.</title>
        <authorList>
            <consortium name="International Silkworm Genome Consortium"/>
        </authorList>
    </citation>
    <scope>NUCLEOTIDE SEQUENCE [LARGE SCALE GENOMIC DNA]</scope>
    <source>
        <strain evidence="8">p50T</strain>
    </source>
</reference>
<dbReference type="GO" id="GO:0005615">
    <property type="term" value="C:extracellular space"/>
    <property type="evidence" value="ECO:0007669"/>
    <property type="project" value="TreeGrafter"/>
</dbReference>
<dbReference type="SUPFAM" id="SSF53474">
    <property type="entry name" value="alpha/beta-Hydrolases"/>
    <property type="match status" value="1"/>
</dbReference>
<reference evidence="7" key="2">
    <citation type="submission" date="2022-06" db="UniProtKB">
        <authorList>
            <consortium name="EnsemblMetazoa"/>
        </authorList>
    </citation>
    <scope>IDENTIFICATION</scope>
    <source>
        <strain evidence="7">p50T (Dazao)</strain>
    </source>
</reference>
<dbReference type="GO" id="GO:0017171">
    <property type="term" value="F:serine hydrolase activity"/>
    <property type="evidence" value="ECO:0007669"/>
    <property type="project" value="TreeGrafter"/>
</dbReference>
<evidence type="ECO:0000256" key="4">
    <source>
        <dbReference type="RuleBase" id="RU004262"/>
    </source>
</evidence>
<dbReference type="Gene3D" id="3.40.50.1820">
    <property type="entry name" value="alpha/beta hydrolase"/>
    <property type="match status" value="1"/>
</dbReference>
<dbReference type="GO" id="GO:0016042">
    <property type="term" value="P:lipid catabolic process"/>
    <property type="evidence" value="ECO:0007669"/>
    <property type="project" value="TreeGrafter"/>
</dbReference>
<evidence type="ECO:0000256" key="3">
    <source>
        <dbReference type="ARBA" id="ARBA00022525"/>
    </source>
</evidence>
<dbReference type="InterPro" id="IPR000734">
    <property type="entry name" value="TAG_lipase"/>
</dbReference>
<accession>A0A8R2R092</accession>
<protein>
    <recommendedName>
        <fullName evidence="6">Lipase domain-containing protein</fullName>
    </recommendedName>
</protein>
<dbReference type="Pfam" id="PF00151">
    <property type="entry name" value="Lipase"/>
    <property type="match status" value="1"/>
</dbReference>
<dbReference type="GO" id="GO:0016298">
    <property type="term" value="F:lipase activity"/>
    <property type="evidence" value="ECO:0007669"/>
    <property type="project" value="InterPro"/>
</dbReference>
<dbReference type="PANTHER" id="PTHR11610">
    <property type="entry name" value="LIPASE"/>
    <property type="match status" value="1"/>
</dbReference>